<evidence type="ECO:0000313" key="2">
    <source>
        <dbReference type="EMBL" id="RZC79344.1"/>
    </source>
</evidence>
<evidence type="ECO:0000256" key="1">
    <source>
        <dbReference type="SAM" id="MobiDB-lite"/>
    </source>
</evidence>
<gene>
    <name evidence="2" type="ORF">C5167_003541</name>
</gene>
<name>A0A4Y7L1B2_PAPSO</name>
<dbReference type="Gramene" id="RZC79344">
    <property type="protein sequence ID" value="RZC79344"/>
    <property type="gene ID" value="C5167_003541"/>
</dbReference>
<feature type="region of interest" description="Disordered" evidence="1">
    <location>
        <begin position="46"/>
        <end position="71"/>
    </location>
</feature>
<proteinExistence type="predicted"/>
<reference evidence="2 3" key="1">
    <citation type="journal article" date="2018" name="Science">
        <title>The opium poppy genome and morphinan production.</title>
        <authorList>
            <person name="Guo L."/>
            <person name="Winzer T."/>
            <person name="Yang X."/>
            <person name="Li Y."/>
            <person name="Ning Z."/>
            <person name="He Z."/>
            <person name="Teodor R."/>
            <person name="Lu Y."/>
            <person name="Bowser T.A."/>
            <person name="Graham I.A."/>
            <person name="Ye K."/>
        </authorList>
    </citation>
    <scope>NUCLEOTIDE SEQUENCE [LARGE SCALE GENOMIC DNA]</scope>
    <source>
        <strain evidence="3">cv. HN1</strain>
        <tissue evidence="2">Leaves</tissue>
    </source>
</reference>
<evidence type="ECO:0000313" key="3">
    <source>
        <dbReference type="Proteomes" id="UP000316621"/>
    </source>
</evidence>
<dbReference type="Proteomes" id="UP000316621">
    <property type="component" value="Chromosome 9"/>
</dbReference>
<dbReference type="EMBL" id="CM010723">
    <property type="protein sequence ID" value="RZC79344.1"/>
    <property type="molecule type" value="Genomic_DNA"/>
</dbReference>
<accession>A0A4Y7L1B2</accession>
<dbReference type="AlphaFoldDB" id="A0A4Y7L1B2"/>
<protein>
    <submittedName>
        <fullName evidence="2">Uncharacterized protein</fullName>
    </submittedName>
</protein>
<sequence length="100" mass="11050">MLERQLDIVPLVVCRNAYEKYNSPLMSSDSPSAGDGKNGCGIWPRLAITRPRGDRGRGGSRGSLGRATPSTSSGKLLVVKGSFTKDECWNWNNYGWWNNM</sequence>
<organism evidence="2 3">
    <name type="scientific">Papaver somniferum</name>
    <name type="common">Opium poppy</name>
    <dbReference type="NCBI Taxonomy" id="3469"/>
    <lineage>
        <taxon>Eukaryota</taxon>
        <taxon>Viridiplantae</taxon>
        <taxon>Streptophyta</taxon>
        <taxon>Embryophyta</taxon>
        <taxon>Tracheophyta</taxon>
        <taxon>Spermatophyta</taxon>
        <taxon>Magnoliopsida</taxon>
        <taxon>Ranunculales</taxon>
        <taxon>Papaveraceae</taxon>
        <taxon>Papaveroideae</taxon>
        <taxon>Papaver</taxon>
    </lineage>
</organism>
<keyword evidence="3" id="KW-1185">Reference proteome</keyword>